<reference evidence="2 3" key="1">
    <citation type="submission" date="2019-12" db="EMBL/GenBank/DDBJ databases">
        <title>Comparative genomics gives insights into the taxonomy of the Azoarcus-Aromatoleum group and reveals separate origins of nif in the plant-associated Azoarcus and non-plant-associated Aromatoleum sub-groups.</title>
        <authorList>
            <person name="Lafos M."/>
            <person name="Maluk M."/>
            <person name="Batista M."/>
            <person name="Junghare M."/>
            <person name="Carmona M."/>
            <person name="Faoro H."/>
            <person name="Cruz L.M."/>
            <person name="Battistoni F."/>
            <person name="De Souza E."/>
            <person name="Pedrosa F."/>
            <person name="Chen W.-M."/>
            <person name="Poole P.S."/>
            <person name="Dixon R.A."/>
            <person name="James E.K."/>
        </authorList>
    </citation>
    <scope>NUCLEOTIDE SEQUENCE [LARGE SCALE GENOMIC DNA]</scope>
    <source>
        <strain evidence="2 3">Td21</strain>
    </source>
</reference>
<accession>A0ABX1Q1R7</accession>
<dbReference type="Pfam" id="PF07238">
    <property type="entry name" value="PilZ"/>
    <property type="match status" value="1"/>
</dbReference>
<evidence type="ECO:0000259" key="1">
    <source>
        <dbReference type="Pfam" id="PF07238"/>
    </source>
</evidence>
<comment type="caution">
    <text evidence="2">The sequence shown here is derived from an EMBL/GenBank/DDBJ whole genome shotgun (WGS) entry which is preliminary data.</text>
</comment>
<dbReference type="Proteomes" id="UP000623795">
    <property type="component" value="Unassembled WGS sequence"/>
</dbReference>
<gene>
    <name evidence="2" type="ORF">GPA22_12070</name>
</gene>
<dbReference type="Gene3D" id="2.40.10.220">
    <property type="entry name" value="predicted glycosyltransferase like domains"/>
    <property type="match status" value="1"/>
</dbReference>
<evidence type="ECO:0000313" key="3">
    <source>
        <dbReference type="Proteomes" id="UP000623795"/>
    </source>
</evidence>
<name>A0ABX1Q1R7_9RHOO</name>
<dbReference type="SUPFAM" id="SSF141371">
    <property type="entry name" value="PilZ domain-like"/>
    <property type="match status" value="1"/>
</dbReference>
<sequence>MEHRLFRRRSISISFRVHDAETGKFIGRIGDISKAGLLVYGPSKMLPGLMYRLRIDLPDDHGKPRSVVLPAKAMWSGHDTNPAFCSTGFRLFELDRPENQAALNAMLSRFTVGFEDEDADA</sequence>
<dbReference type="RefSeq" id="WP_169256327.1">
    <property type="nucleotide sequence ID" value="NZ_WTVN01000017.1"/>
</dbReference>
<evidence type="ECO:0000313" key="2">
    <source>
        <dbReference type="EMBL" id="NMG44465.1"/>
    </source>
</evidence>
<protein>
    <submittedName>
        <fullName evidence="2">PilZ domain-containing protein</fullName>
    </submittedName>
</protein>
<dbReference type="InterPro" id="IPR009875">
    <property type="entry name" value="PilZ_domain"/>
</dbReference>
<keyword evidence="3" id="KW-1185">Reference proteome</keyword>
<proteinExistence type="predicted"/>
<organism evidence="2 3">
    <name type="scientific">Aromatoleum toluvorans</name>
    <dbReference type="NCBI Taxonomy" id="92002"/>
    <lineage>
        <taxon>Bacteria</taxon>
        <taxon>Pseudomonadati</taxon>
        <taxon>Pseudomonadota</taxon>
        <taxon>Betaproteobacteria</taxon>
        <taxon>Rhodocyclales</taxon>
        <taxon>Rhodocyclaceae</taxon>
        <taxon>Aromatoleum</taxon>
    </lineage>
</organism>
<feature type="domain" description="PilZ" evidence="1">
    <location>
        <begin position="3"/>
        <end position="104"/>
    </location>
</feature>
<dbReference type="EMBL" id="WTVN01000017">
    <property type="protein sequence ID" value="NMG44465.1"/>
    <property type="molecule type" value="Genomic_DNA"/>
</dbReference>